<feature type="transmembrane region" description="Helical" evidence="1">
    <location>
        <begin position="12"/>
        <end position="33"/>
    </location>
</feature>
<keyword evidence="1" id="KW-1133">Transmembrane helix</keyword>
<keyword evidence="3" id="KW-1185">Reference proteome</keyword>
<proteinExistence type="predicted"/>
<accession>A0ABU6CIG4</accession>
<name>A0ABU6CIG4_9ACTN</name>
<organism evidence="2 3">
    <name type="scientific">Streptomyces kunmingensis</name>
    <dbReference type="NCBI Taxonomy" id="68225"/>
    <lineage>
        <taxon>Bacteria</taxon>
        <taxon>Bacillati</taxon>
        <taxon>Actinomycetota</taxon>
        <taxon>Actinomycetes</taxon>
        <taxon>Kitasatosporales</taxon>
        <taxon>Streptomycetaceae</taxon>
        <taxon>Streptomyces</taxon>
    </lineage>
</organism>
<evidence type="ECO:0000313" key="2">
    <source>
        <dbReference type="EMBL" id="MEB3964422.1"/>
    </source>
</evidence>
<evidence type="ECO:0000313" key="3">
    <source>
        <dbReference type="Proteomes" id="UP001352223"/>
    </source>
</evidence>
<comment type="caution">
    <text evidence="2">The sequence shown here is derived from an EMBL/GenBank/DDBJ whole genome shotgun (WGS) entry which is preliminary data.</text>
</comment>
<evidence type="ECO:0008006" key="4">
    <source>
        <dbReference type="Google" id="ProtNLM"/>
    </source>
</evidence>
<sequence>MSRETSDSWAFVHRWIVHGLVGVLLGGTAGFLMGGASGLLVGTLMGAMASCVTITSGRRPQDPPES</sequence>
<dbReference type="RefSeq" id="WP_324772147.1">
    <property type="nucleotide sequence ID" value="NZ_BAAATS010000028.1"/>
</dbReference>
<dbReference type="EMBL" id="JAOZYB010000311">
    <property type="protein sequence ID" value="MEB3964422.1"/>
    <property type="molecule type" value="Genomic_DNA"/>
</dbReference>
<dbReference type="Proteomes" id="UP001352223">
    <property type="component" value="Unassembled WGS sequence"/>
</dbReference>
<keyword evidence="1" id="KW-0472">Membrane</keyword>
<gene>
    <name evidence="2" type="ORF">OKJ48_29935</name>
</gene>
<evidence type="ECO:0000256" key="1">
    <source>
        <dbReference type="SAM" id="Phobius"/>
    </source>
</evidence>
<reference evidence="2 3" key="1">
    <citation type="submission" date="2022-10" db="EMBL/GenBank/DDBJ databases">
        <authorList>
            <person name="Xie J."/>
            <person name="Shen N."/>
        </authorList>
    </citation>
    <scope>NUCLEOTIDE SEQUENCE [LARGE SCALE GENOMIC DNA]</scope>
    <source>
        <strain evidence="2 3">DSM 41681</strain>
    </source>
</reference>
<keyword evidence="1" id="KW-0812">Transmembrane</keyword>
<protein>
    <recommendedName>
        <fullName evidence="4">Glycine zipper family protein</fullName>
    </recommendedName>
</protein>